<evidence type="ECO:0000313" key="2">
    <source>
        <dbReference type="Proteomes" id="UP000265520"/>
    </source>
</evidence>
<organism evidence="1 2">
    <name type="scientific">Trifolium medium</name>
    <dbReference type="NCBI Taxonomy" id="97028"/>
    <lineage>
        <taxon>Eukaryota</taxon>
        <taxon>Viridiplantae</taxon>
        <taxon>Streptophyta</taxon>
        <taxon>Embryophyta</taxon>
        <taxon>Tracheophyta</taxon>
        <taxon>Spermatophyta</taxon>
        <taxon>Magnoliopsida</taxon>
        <taxon>eudicotyledons</taxon>
        <taxon>Gunneridae</taxon>
        <taxon>Pentapetalae</taxon>
        <taxon>rosids</taxon>
        <taxon>fabids</taxon>
        <taxon>Fabales</taxon>
        <taxon>Fabaceae</taxon>
        <taxon>Papilionoideae</taxon>
        <taxon>50 kb inversion clade</taxon>
        <taxon>NPAAA clade</taxon>
        <taxon>Hologalegina</taxon>
        <taxon>IRL clade</taxon>
        <taxon>Trifolieae</taxon>
        <taxon>Trifolium</taxon>
    </lineage>
</organism>
<protein>
    <submittedName>
        <fullName evidence="1">Uncharacterized protein</fullName>
    </submittedName>
</protein>
<comment type="caution">
    <text evidence="1">The sequence shown here is derived from an EMBL/GenBank/DDBJ whole genome shotgun (WGS) entry which is preliminary data.</text>
</comment>
<proteinExistence type="predicted"/>
<accession>A0A392RHT9</accession>
<sequence>AILPRLGATLITPTWFNTALSRSCATLSCPDVALISTCHINHA</sequence>
<dbReference type="AlphaFoldDB" id="A0A392RHT9"/>
<dbReference type="Proteomes" id="UP000265520">
    <property type="component" value="Unassembled WGS sequence"/>
</dbReference>
<name>A0A392RHT9_9FABA</name>
<dbReference type="EMBL" id="LXQA010227445">
    <property type="protein sequence ID" value="MCI35819.1"/>
    <property type="molecule type" value="Genomic_DNA"/>
</dbReference>
<reference evidence="1 2" key="1">
    <citation type="journal article" date="2018" name="Front. Plant Sci.">
        <title>Red Clover (Trifolium pratense) and Zigzag Clover (T. medium) - A Picture of Genomic Similarities and Differences.</title>
        <authorList>
            <person name="Dluhosova J."/>
            <person name="Istvanek J."/>
            <person name="Nedelnik J."/>
            <person name="Repkova J."/>
        </authorList>
    </citation>
    <scope>NUCLEOTIDE SEQUENCE [LARGE SCALE GENOMIC DNA]</scope>
    <source>
        <strain evidence="2">cv. 10/8</strain>
        <tissue evidence="1">Leaf</tissue>
    </source>
</reference>
<feature type="non-terminal residue" evidence="1">
    <location>
        <position position="1"/>
    </location>
</feature>
<keyword evidence="2" id="KW-1185">Reference proteome</keyword>
<evidence type="ECO:0000313" key="1">
    <source>
        <dbReference type="EMBL" id="MCI35819.1"/>
    </source>
</evidence>